<protein>
    <submittedName>
        <fullName evidence="1">Uncharacterized protein</fullName>
    </submittedName>
</protein>
<reference evidence="1 2" key="1">
    <citation type="submission" date="2015-09" db="EMBL/GenBank/DDBJ databases">
        <authorList>
            <consortium name="Swine Surveillance"/>
        </authorList>
    </citation>
    <scope>NUCLEOTIDE SEQUENCE [LARGE SCALE GENOMIC DNA]</scope>
    <source>
        <strain evidence="1 2">CECT 8383</strain>
    </source>
</reference>
<name>A0A0P1GQP6_9RHOB</name>
<accession>A0A0P1GQP6</accession>
<gene>
    <name evidence="1" type="ORF">TM5383_02146</name>
</gene>
<proteinExistence type="predicted"/>
<evidence type="ECO:0000313" key="1">
    <source>
        <dbReference type="EMBL" id="CUH84927.1"/>
    </source>
</evidence>
<sequence>MQCDERQESTDILIENALNHESREDLPNTATRFAVKRAALGLGVLIGRFG</sequence>
<evidence type="ECO:0000313" key="2">
    <source>
        <dbReference type="Proteomes" id="UP000051681"/>
    </source>
</evidence>
<dbReference type="AlphaFoldDB" id="A0A0P1GQP6"/>
<organism evidence="1 2">
    <name type="scientific">Thalassovita mediterranea</name>
    <dbReference type="NCBI Taxonomy" id="340021"/>
    <lineage>
        <taxon>Bacteria</taxon>
        <taxon>Pseudomonadati</taxon>
        <taxon>Pseudomonadota</taxon>
        <taxon>Alphaproteobacteria</taxon>
        <taxon>Rhodobacterales</taxon>
        <taxon>Roseobacteraceae</taxon>
        <taxon>Thalassovita</taxon>
    </lineage>
</organism>
<keyword evidence="2" id="KW-1185">Reference proteome</keyword>
<dbReference type="EMBL" id="CYSF01000009">
    <property type="protein sequence ID" value="CUH84927.1"/>
    <property type="molecule type" value="Genomic_DNA"/>
</dbReference>
<dbReference type="Proteomes" id="UP000051681">
    <property type="component" value="Unassembled WGS sequence"/>
</dbReference>